<feature type="transmembrane region" description="Helical" evidence="6">
    <location>
        <begin position="200"/>
        <end position="226"/>
    </location>
</feature>
<keyword evidence="3 6" id="KW-0812">Transmembrane</keyword>
<dbReference type="HOGENOM" id="CLU_075540_0_0_4"/>
<gene>
    <name evidence="8" type="primary">pcoD</name>
    <name evidence="8" type="ordered locus">BMULJ_00900</name>
</gene>
<dbReference type="EMBL" id="AP009385">
    <property type="protein sequence ID" value="BAG42853.1"/>
    <property type="molecule type" value="Genomic_DNA"/>
</dbReference>
<feature type="transmembrane region" description="Helical" evidence="6">
    <location>
        <begin position="94"/>
        <end position="114"/>
    </location>
</feature>
<feature type="transmembrane region" description="Helical" evidence="6">
    <location>
        <begin position="12"/>
        <end position="31"/>
    </location>
</feature>
<dbReference type="InterPro" id="IPR032694">
    <property type="entry name" value="CopC/D"/>
</dbReference>
<feature type="transmembrane region" description="Helical" evidence="6">
    <location>
        <begin position="159"/>
        <end position="179"/>
    </location>
</feature>
<dbReference type="AlphaFoldDB" id="A0A0H3KCX1"/>
<dbReference type="RefSeq" id="WP_006414884.1">
    <property type="nucleotide sequence ID" value="NC_010084.1"/>
</dbReference>
<feature type="transmembrane region" description="Helical" evidence="6">
    <location>
        <begin position="51"/>
        <end position="74"/>
    </location>
</feature>
<organism evidence="8 9">
    <name type="scientific">Burkholderia multivorans (strain ATCC 17616 / 249)</name>
    <dbReference type="NCBI Taxonomy" id="395019"/>
    <lineage>
        <taxon>Bacteria</taxon>
        <taxon>Pseudomonadati</taxon>
        <taxon>Pseudomonadota</taxon>
        <taxon>Betaproteobacteria</taxon>
        <taxon>Burkholderiales</taxon>
        <taxon>Burkholderiaceae</taxon>
        <taxon>Burkholderia</taxon>
        <taxon>Burkholderia cepacia complex</taxon>
    </lineage>
</organism>
<evidence type="ECO:0000313" key="8">
    <source>
        <dbReference type="EMBL" id="BAG42853.1"/>
    </source>
</evidence>
<evidence type="ECO:0000256" key="5">
    <source>
        <dbReference type="ARBA" id="ARBA00023136"/>
    </source>
</evidence>
<keyword evidence="4 6" id="KW-1133">Transmembrane helix</keyword>
<reference evidence="8 9" key="1">
    <citation type="submission" date="2007-04" db="EMBL/GenBank/DDBJ databases">
        <title>Complete genome sequence of Burkholderia multivorans ATCC 17616.</title>
        <authorList>
            <person name="Ohtsubo Y."/>
            <person name="Yamashita A."/>
            <person name="Kurokawa K."/>
            <person name="Takami H."/>
            <person name="Yuhara S."/>
            <person name="Nishiyama E."/>
            <person name="Endo R."/>
            <person name="Miyazaki R."/>
            <person name="Ono A."/>
            <person name="Yano K."/>
            <person name="Ito M."/>
            <person name="Sota M."/>
            <person name="Yuji N."/>
            <person name="Hattori M."/>
            <person name="Tsuda M."/>
        </authorList>
    </citation>
    <scope>NUCLEOTIDE SEQUENCE [LARGE SCALE GENOMIC DNA]</scope>
    <source>
        <strain evidence="9">ATCC 17616 / 249</strain>
    </source>
</reference>
<evidence type="ECO:0000256" key="6">
    <source>
        <dbReference type="SAM" id="Phobius"/>
    </source>
</evidence>
<name>A0A0H3KCX1_BURM1</name>
<proteinExistence type="predicted"/>
<sequence>MEGWGNIVVRFASYADLMLLFGLPLFGLYGVKGSAADAHAAFGYRRLLSWLAGVGLLVSGAGMLMLAVTMSGVTEIGELQRHVFGMIITGTNVGIAWVVKIAALVGILLCAGFYRRVPTASLVLASLFAAVGLSTLVWSGHGAMDTGTRGGIHLAADTLHLLGAGAWLGALAAFLLLLLRPVQGQGRDDAYQHLLLLRQAVTGFSSAGTLIVAVLIVTGIVNYLLIVGPSLEGMASSPYGVLLLVKLGLFGAMLALAAANRFRLGPLLERARSSIDIARAKRALCNSLAIETTAMMLILLAVAWLGTLSPPGNTRPY</sequence>
<dbReference type="Proteomes" id="UP000008815">
    <property type="component" value="Chromosome 1"/>
</dbReference>
<feature type="domain" description="Copper resistance protein D" evidence="7">
    <location>
        <begin position="199"/>
        <end position="305"/>
    </location>
</feature>
<dbReference type="GO" id="GO:0006825">
    <property type="term" value="P:copper ion transport"/>
    <property type="evidence" value="ECO:0007669"/>
    <property type="project" value="InterPro"/>
</dbReference>
<keyword evidence="9" id="KW-1185">Reference proteome</keyword>
<dbReference type="InterPro" id="IPR008457">
    <property type="entry name" value="Cu-R_CopD_dom"/>
</dbReference>
<dbReference type="eggNOG" id="COG1276">
    <property type="taxonomic scope" value="Bacteria"/>
</dbReference>
<dbReference type="PANTHER" id="PTHR34820:SF4">
    <property type="entry name" value="INNER MEMBRANE PROTEIN YEBZ"/>
    <property type="match status" value="1"/>
</dbReference>
<evidence type="ECO:0000256" key="3">
    <source>
        <dbReference type="ARBA" id="ARBA00022692"/>
    </source>
</evidence>
<accession>A0A0H3KCX1</accession>
<evidence type="ECO:0000256" key="2">
    <source>
        <dbReference type="ARBA" id="ARBA00022475"/>
    </source>
</evidence>
<dbReference type="KEGG" id="bmu:Bmul_2341"/>
<evidence type="ECO:0000259" key="7">
    <source>
        <dbReference type="Pfam" id="PF05425"/>
    </source>
</evidence>
<dbReference type="KEGG" id="bmj:BMULJ_00900"/>
<keyword evidence="5 6" id="KW-0472">Membrane</keyword>
<evidence type="ECO:0000256" key="1">
    <source>
        <dbReference type="ARBA" id="ARBA00004651"/>
    </source>
</evidence>
<dbReference type="STRING" id="395019.BMULJ_00900"/>
<feature type="transmembrane region" description="Helical" evidence="6">
    <location>
        <begin position="121"/>
        <end position="139"/>
    </location>
</feature>
<feature type="transmembrane region" description="Helical" evidence="6">
    <location>
        <begin position="283"/>
        <end position="306"/>
    </location>
</feature>
<comment type="subcellular location">
    <subcellularLocation>
        <location evidence="1">Cell membrane</location>
        <topology evidence="1">Multi-pass membrane protein</topology>
    </subcellularLocation>
</comment>
<dbReference type="NCBIfam" id="NF033808">
    <property type="entry name" value="copper_CopD"/>
    <property type="match status" value="1"/>
</dbReference>
<dbReference type="PANTHER" id="PTHR34820">
    <property type="entry name" value="INNER MEMBRANE PROTEIN YEBZ"/>
    <property type="match status" value="1"/>
</dbReference>
<protein>
    <submittedName>
        <fullName evidence="8">Copper resistance protein D</fullName>
    </submittedName>
</protein>
<dbReference type="GO" id="GO:0005886">
    <property type="term" value="C:plasma membrane"/>
    <property type="evidence" value="ECO:0007669"/>
    <property type="project" value="UniProtKB-SubCell"/>
</dbReference>
<evidence type="ECO:0000313" key="9">
    <source>
        <dbReference type="Proteomes" id="UP000008815"/>
    </source>
</evidence>
<feature type="transmembrane region" description="Helical" evidence="6">
    <location>
        <begin position="238"/>
        <end position="262"/>
    </location>
</feature>
<keyword evidence="2" id="KW-1003">Cell membrane</keyword>
<dbReference type="InterPro" id="IPR047689">
    <property type="entry name" value="CopD"/>
</dbReference>
<evidence type="ECO:0000256" key="4">
    <source>
        <dbReference type="ARBA" id="ARBA00022989"/>
    </source>
</evidence>
<dbReference type="Pfam" id="PF05425">
    <property type="entry name" value="CopD"/>
    <property type="match status" value="1"/>
</dbReference>